<dbReference type="PANTHER" id="PTHR44688">
    <property type="entry name" value="DNA-BINDING TRANSCRIPTIONAL ACTIVATOR DEVR_DOSR"/>
    <property type="match status" value="1"/>
</dbReference>
<gene>
    <name evidence="5" type="ORF">GCM10010185_44010</name>
</gene>
<evidence type="ECO:0000313" key="5">
    <source>
        <dbReference type="EMBL" id="GGP66482.1"/>
    </source>
</evidence>
<dbReference type="CDD" id="cd06170">
    <property type="entry name" value="LuxR_C_like"/>
    <property type="match status" value="1"/>
</dbReference>
<evidence type="ECO:0000256" key="1">
    <source>
        <dbReference type="ARBA" id="ARBA00023015"/>
    </source>
</evidence>
<dbReference type="Gene3D" id="1.10.10.10">
    <property type="entry name" value="Winged helix-like DNA-binding domain superfamily/Winged helix DNA-binding domain"/>
    <property type="match status" value="1"/>
</dbReference>
<dbReference type="InterPro" id="IPR036388">
    <property type="entry name" value="WH-like_DNA-bd_sf"/>
</dbReference>
<dbReference type="Pfam" id="PF00196">
    <property type="entry name" value="GerE"/>
    <property type="match status" value="1"/>
</dbReference>
<dbReference type="InterPro" id="IPR016032">
    <property type="entry name" value="Sig_transdc_resp-reg_C-effctor"/>
</dbReference>
<dbReference type="EMBL" id="BMRG01000009">
    <property type="protein sequence ID" value="GGP66482.1"/>
    <property type="molecule type" value="Genomic_DNA"/>
</dbReference>
<keyword evidence="3" id="KW-0804">Transcription</keyword>
<reference evidence="5" key="1">
    <citation type="journal article" date="2014" name="Int. J. Syst. Evol. Microbiol.">
        <title>Complete genome sequence of Corynebacterium casei LMG S-19264T (=DSM 44701T), isolated from a smear-ripened cheese.</title>
        <authorList>
            <consortium name="US DOE Joint Genome Institute (JGI-PGF)"/>
            <person name="Walter F."/>
            <person name="Albersmeier A."/>
            <person name="Kalinowski J."/>
            <person name="Ruckert C."/>
        </authorList>
    </citation>
    <scope>NUCLEOTIDE SEQUENCE</scope>
    <source>
        <strain evidence="5">JCM 3313</strain>
    </source>
</reference>
<dbReference type="SUPFAM" id="SSF46894">
    <property type="entry name" value="C-terminal effector domain of the bipartite response regulators"/>
    <property type="match status" value="1"/>
</dbReference>
<dbReference type="GO" id="GO:0003677">
    <property type="term" value="F:DNA binding"/>
    <property type="evidence" value="ECO:0007669"/>
    <property type="project" value="UniProtKB-KW"/>
</dbReference>
<evidence type="ECO:0000259" key="4">
    <source>
        <dbReference type="PROSITE" id="PS50043"/>
    </source>
</evidence>
<keyword evidence="1" id="KW-0805">Transcription regulation</keyword>
<feature type="domain" description="HTH luxR-type" evidence="4">
    <location>
        <begin position="157"/>
        <end position="222"/>
    </location>
</feature>
<protein>
    <submittedName>
        <fullName evidence="5">Helix-turn-helix transcriptional regulator</fullName>
    </submittedName>
</protein>
<dbReference type="PRINTS" id="PR00038">
    <property type="entry name" value="HTHLUXR"/>
</dbReference>
<evidence type="ECO:0000256" key="2">
    <source>
        <dbReference type="ARBA" id="ARBA00023125"/>
    </source>
</evidence>
<accession>A0A918EEK0</accession>
<organism evidence="5 6">
    <name type="scientific">Saccharothrix coeruleofusca</name>
    <dbReference type="NCBI Taxonomy" id="33919"/>
    <lineage>
        <taxon>Bacteria</taxon>
        <taxon>Bacillati</taxon>
        <taxon>Actinomycetota</taxon>
        <taxon>Actinomycetes</taxon>
        <taxon>Pseudonocardiales</taxon>
        <taxon>Pseudonocardiaceae</taxon>
        <taxon>Saccharothrix</taxon>
    </lineage>
</organism>
<reference evidence="5" key="2">
    <citation type="submission" date="2020-09" db="EMBL/GenBank/DDBJ databases">
        <authorList>
            <person name="Sun Q."/>
            <person name="Ohkuma M."/>
        </authorList>
    </citation>
    <scope>NUCLEOTIDE SEQUENCE</scope>
    <source>
        <strain evidence="5">JCM 3313</strain>
    </source>
</reference>
<dbReference type="GO" id="GO:0006355">
    <property type="term" value="P:regulation of DNA-templated transcription"/>
    <property type="evidence" value="ECO:0007669"/>
    <property type="project" value="InterPro"/>
</dbReference>
<dbReference type="PROSITE" id="PS00622">
    <property type="entry name" value="HTH_LUXR_1"/>
    <property type="match status" value="1"/>
</dbReference>
<proteinExistence type="predicted"/>
<sequence length="224" mass="24537">MFAVDMSSHTAWPIDRRHTQGGHARRASVRVSVHATDPLVASGLRAMFQVATGVEPVDEPAEAEVTVAVADAGLRELLPPDIKRLVIIADDLRRVELWTAIRRGLVVLVPRTEAGDQARLARAVHDAHEGRGDLPPEQLGAMLQALKELQENASDPRGLGPNGFTPREVDVIRLLADGFDTGEIAEKLVYSERTVKNVLHNLLSRLNLRNRTHAVAYALRQGVI</sequence>
<dbReference type="SMART" id="SM00421">
    <property type="entry name" value="HTH_LUXR"/>
    <property type="match status" value="1"/>
</dbReference>
<evidence type="ECO:0000313" key="6">
    <source>
        <dbReference type="Proteomes" id="UP000639606"/>
    </source>
</evidence>
<dbReference type="Proteomes" id="UP000639606">
    <property type="component" value="Unassembled WGS sequence"/>
</dbReference>
<name>A0A918EEK0_9PSEU</name>
<dbReference type="InterPro" id="IPR000792">
    <property type="entry name" value="Tscrpt_reg_LuxR_C"/>
</dbReference>
<keyword evidence="6" id="KW-1185">Reference proteome</keyword>
<dbReference type="PROSITE" id="PS50043">
    <property type="entry name" value="HTH_LUXR_2"/>
    <property type="match status" value="1"/>
</dbReference>
<keyword evidence="2" id="KW-0238">DNA-binding</keyword>
<dbReference type="AlphaFoldDB" id="A0A918EEK0"/>
<evidence type="ECO:0000256" key="3">
    <source>
        <dbReference type="ARBA" id="ARBA00023163"/>
    </source>
</evidence>
<comment type="caution">
    <text evidence="5">The sequence shown here is derived from an EMBL/GenBank/DDBJ whole genome shotgun (WGS) entry which is preliminary data.</text>
</comment>
<dbReference type="PANTHER" id="PTHR44688:SF16">
    <property type="entry name" value="DNA-BINDING TRANSCRIPTIONAL ACTIVATOR DEVR_DOSR"/>
    <property type="match status" value="1"/>
</dbReference>